<feature type="chain" id="PRO_5020699689" evidence="2">
    <location>
        <begin position="24"/>
        <end position="275"/>
    </location>
</feature>
<keyword evidence="2" id="KW-0732">Signal</keyword>
<evidence type="ECO:0000256" key="1">
    <source>
        <dbReference type="SAM" id="MobiDB-lite"/>
    </source>
</evidence>
<dbReference type="RefSeq" id="WP_129347788.1">
    <property type="nucleotide sequence ID" value="NZ_CP012670.1"/>
</dbReference>
<protein>
    <submittedName>
        <fullName evidence="3">Membrane protein</fullName>
    </submittedName>
</protein>
<name>A0A4V0NDH2_SORCE</name>
<dbReference type="OrthoDB" id="5506794at2"/>
<evidence type="ECO:0000313" key="4">
    <source>
        <dbReference type="Proteomes" id="UP000295781"/>
    </source>
</evidence>
<reference evidence="3 4" key="1">
    <citation type="submission" date="2015-09" db="EMBL/GenBank/DDBJ databases">
        <title>Sorangium comparison.</title>
        <authorList>
            <person name="Zaburannyi N."/>
            <person name="Bunk B."/>
            <person name="Overmann J."/>
            <person name="Mueller R."/>
        </authorList>
    </citation>
    <scope>NUCLEOTIDE SEQUENCE [LARGE SCALE GENOMIC DNA]</scope>
    <source>
        <strain evidence="3 4">So ceGT47</strain>
    </source>
</reference>
<dbReference type="PROSITE" id="PS51257">
    <property type="entry name" value="PROKAR_LIPOPROTEIN"/>
    <property type="match status" value="1"/>
</dbReference>
<dbReference type="EMBL" id="CP012670">
    <property type="protein sequence ID" value="AUX22662.1"/>
    <property type="molecule type" value="Genomic_DNA"/>
</dbReference>
<accession>A0A4V0NDH2</accession>
<evidence type="ECO:0000313" key="3">
    <source>
        <dbReference type="EMBL" id="AUX22662.1"/>
    </source>
</evidence>
<feature type="region of interest" description="Disordered" evidence="1">
    <location>
        <begin position="254"/>
        <end position="275"/>
    </location>
</feature>
<proteinExistence type="predicted"/>
<evidence type="ECO:0000256" key="2">
    <source>
        <dbReference type="SAM" id="SignalP"/>
    </source>
</evidence>
<feature type="signal peptide" evidence="2">
    <location>
        <begin position="1"/>
        <end position="23"/>
    </location>
</feature>
<dbReference type="AlphaFoldDB" id="A0A4V0NDH2"/>
<dbReference type="Proteomes" id="UP000295781">
    <property type="component" value="Chromosome"/>
</dbReference>
<sequence>MEHSPRLAVFVLAVAALFAGACAAPFDPGEEDAGDAASQAVRSDNALTSNALTSNALTSNALTSNALTSNALTAGALARNPLTAAALRDPAARSVLKYIAGCALPAGERILLEIDGVEVAFVGELGLAPRWGEKGGACDAECRSWVSGCVLARLNYLGEKVSISLRGDHEGLRANKAERRAYPRQEATYYGDIFAEEPLYYACLAPGASSIPRVCGPSLDGCVLDVVGPCGAACEKQRDDGSFPGCRAMVRGRSGELRPDEPPYPGSLSVFLEER</sequence>
<gene>
    <name evidence="3" type="primary">spr</name>
    <name evidence="3" type="ORF">SOCEGT47_031660</name>
</gene>
<organism evidence="3 4">
    <name type="scientific">Sorangium cellulosum</name>
    <name type="common">Polyangium cellulosum</name>
    <dbReference type="NCBI Taxonomy" id="56"/>
    <lineage>
        <taxon>Bacteria</taxon>
        <taxon>Pseudomonadati</taxon>
        <taxon>Myxococcota</taxon>
        <taxon>Polyangia</taxon>
        <taxon>Polyangiales</taxon>
        <taxon>Polyangiaceae</taxon>
        <taxon>Sorangium</taxon>
    </lineage>
</organism>